<evidence type="ECO:0000256" key="1">
    <source>
        <dbReference type="ARBA" id="ARBA00022801"/>
    </source>
</evidence>
<sequence length="504" mass="55888">MSPNTIWVVDDSATIRLMLDKFYRELGYRVVLMKDGLEAITAVESGNKPDLMLLDVDMPGMNGFDVCRIIRQHHDQPPTLPIIMLTSSDDEADIERAFALGVDEYLLKPVNWSLLKQRTRLLLERRQAVRGQQSSQQWLAALFSTAVDAIVVFDEDGIILDVNPALERLFGYVRAVMIGQGIQLLLPTAPSGPESVVQTPSVDQITASSGSGQEVKARHRDGNHFIVQLAVSRVESEDGESRFFAIIHDLTEQKMLQKALMARNEEMLRERSIVADILDRMRAHSTNDVTGVFTIFHPMERASGDILIAATRPTGVRHVFLGDFTGHGLTAALAGPMVTDIFCTMTNKGFAPDQILTEMNRQLHVKLPTTLFLAASFIEYDPAQKRLFIWNGGNPPLFLLRNDGSVRTFPSHTLSLGIVGGQSFDAQGCTLHVEEGEQVVAYTDGITEVAAQHSVDMFGEDRVVELFQRADSLEEVKDLLLKELCAFSGSEVMDDDLSMVIVQC</sequence>
<dbReference type="eggNOG" id="COG2208">
    <property type="taxonomic scope" value="Bacteria"/>
</dbReference>
<dbReference type="HOGENOM" id="CLU_000445_43_7_5"/>
<dbReference type="SMART" id="SM00448">
    <property type="entry name" value="REC"/>
    <property type="match status" value="1"/>
</dbReference>
<dbReference type="Proteomes" id="UP000002586">
    <property type="component" value="Chromosome"/>
</dbReference>
<dbReference type="Gene3D" id="3.30.450.20">
    <property type="entry name" value="PAS domain"/>
    <property type="match status" value="1"/>
</dbReference>
<dbReference type="InterPro" id="IPR036457">
    <property type="entry name" value="PPM-type-like_dom_sf"/>
</dbReference>
<feature type="domain" description="PAC" evidence="5">
    <location>
        <begin position="211"/>
        <end position="262"/>
    </location>
</feature>
<dbReference type="eggNOG" id="COG5000">
    <property type="taxonomic scope" value="Bacteria"/>
</dbReference>
<dbReference type="InterPro" id="IPR001789">
    <property type="entry name" value="Sig_transdc_resp-reg_receiver"/>
</dbReference>
<protein>
    <submittedName>
        <fullName evidence="6">Putative PAS/PAC sensor protein</fullName>
    </submittedName>
</protein>
<dbReference type="GO" id="GO:0000160">
    <property type="term" value="P:phosphorelay signal transduction system"/>
    <property type="evidence" value="ECO:0007669"/>
    <property type="project" value="InterPro"/>
</dbReference>
<feature type="domain" description="Response regulatory" evidence="3">
    <location>
        <begin position="5"/>
        <end position="123"/>
    </location>
</feature>
<dbReference type="InterPro" id="IPR000700">
    <property type="entry name" value="PAS-assoc_C"/>
</dbReference>
<evidence type="ECO:0000256" key="2">
    <source>
        <dbReference type="PROSITE-ProRule" id="PRU00169"/>
    </source>
</evidence>
<feature type="modified residue" description="4-aspartylphosphate" evidence="2">
    <location>
        <position position="55"/>
    </location>
</feature>
<dbReference type="Pfam" id="PF00072">
    <property type="entry name" value="Response_reg"/>
    <property type="match status" value="1"/>
</dbReference>
<dbReference type="PROSITE" id="PS50113">
    <property type="entry name" value="PAC"/>
    <property type="match status" value="1"/>
</dbReference>
<accession>A0L8E1</accession>
<dbReference type="SMART" id="SM00331">
    <property type="entry name" value="PP2C_SIG"/>
    <property type="match status" value="1"/>
</dbReference>
<dbReference type="InterPro" id="IPR035965">
    <property type="entry name" value="PAS-like_dom_sf"/>
</dbReference>
<dbReference type="PANTHER" id="PTHR43156:SF2">
    <property type="entry name" value="STAGE II SPORULATION PROTEIN E"/>
    <property type="match status" value="1"/>
</dbReference>
<keyword evidence="7" id="KW-1185">Reference proteome</keyword>
<dbReference type="InterPro" id="IPR011006">
    <property type="entry name" value="CheY-like_superfamily"/>
</dbReference>
<proteinExistence type="predicted"/>
<dbReference type="KEGG" id="mgm:Mmc1_1726"/>
<dbReference type="EMBL" id="CP000471">
    <property type="protein sequence ID" value="ABK44234.1"/>
    <property type="molecule type" value="Genomic_DNA"/>
</dbReference>
<dbReference type="InterPro" id="IPR000014">
    <property type="entry name" value="PAS"/>
</dbReference>
<keyword evidence="1" id="KW-0378">Hydrolase</keyword>
<dbReference type="PROSITE" id="PS50110">
    <property type="entry name" value="RESPONSE_REGULATORY"/>
    <property type="match status" value="1"/>
</dbReference>
<dbReference type="SMART" id="SM00091">
    <property type="entry name" value="PAS"/>
    <property type="match status" value="1"/>
</dbReference>
<dbReference type="CDD" id="cd00130">
    <property type="entry name" value="PAS"/>
    <property type="match status" value="1"/>
</dbReference>
<evidence type="ECO:0000259" key="5">
    <source>
        <dbReference type="PROSITE" id="PS50113"/>
    </source>
</evidence>
<dbReference type="Gene3D" id="3.60.40.10">
    <property type="entry name" value="PPM-type phosphatase domain"/>
    <property type="match status" value="1"/>
</dbReference>
<dbReference type="eggNOG" id="COG3706">
    <property type="taxonomic scope" value="Bacteria"/>
</dbReference>
<reference evidence="6 7" key="2">
    <citation type="journal article" date="2012" name="Int. J. Syst. Evol. Microbiol.">
        <title>Magnetococcus marinus gen. nov., sp. nov., a marine, magnetotactic bacterium that represents a novel lineage (Magnetococcaceae fam. nov.; Magnetococcales ord. nov.) at the base of the Alphaproteobacteria.</title>
        <authorList>
            <person name="Bazylinski D.A."/>
            <person name="Williams T.J."/>
            <person name="Lefevre C.T."/>
            <person name="Berg R.J."/>
            <person name="Zhang C.L."/>
            <person name="Bowser S.S."/>
            <person name="Dean A.J."/>
            <person name="Beveridge T.J."/>
        </authorList>
    </citation>
    <scope>NUCLEOTIDE SEQUENCE [LARGE SCALE GENOMIC DNA]</scope>
    <source>
        <strain evidence="7">ATCC BAA-1437 / JCM 17883 / MC-1</strain>
    </source>
</reference>
<evidence type="ECO:0000259" key="4">
    <source>
        <dbReference type="PROSITE" id="PS50112"/>
    </source>
</evidence>
<dbReference type="SUPFAM" id="SSF52172">
    <property type="entry name" value="CheY-like"/>
    <property type="match status" value="1"/>
</dbReference>
<name>A0L8E1_MAGMM</name>
<dbReference type="AlphaFoldDB" id="A0L8E1"/>
<evidence type="ECO:0000313" key="7">
    <source>
        <dbReference type="Proteomes" id="UP000002586"/>
    </source>
</evidence>
<dbReference type="RefSeq" id="WP_011713382.1">
    <property type="nucleotide sequence ID" value="NC_008576.1"/>
</dbReference>
<reference evidence="7" key="1">
    <citation type="journal article" date="2009" name="Appl. Environ. Microbiol.">
        <title>Complete genome sequence of the chemolithoautotrophic marine magnetotactic coccus strain MC-1.</title>
        <authorList>
            <person name="Schubbe S."/>
            <person name="Williams T.J."/>
            <person name="Xie G."/>
            <person name="Kiss H.E."/>
            <person name="Brettin T.S."/>
            <person name="Martinez D."/>
            <person name="Ross C.A."/>
            <person name="Schuler D."/>
            <person name="Cox B.L."/>
            <person name="Nealson K.H."/>
            <person name="Bazylinski D.A."/>
        </authorList>
    </citation>
    <scope>NUCLEOTIDE SEQUENCE [LARGE SCALE GENOMIC DNA]</scope>
    <source>
        <strain evidence="7">ATCC BAA-1437 / JCM 17883 / MC-1</strain>
    </source>
</reference>
<dbReference type="PROSITE" id="PS50112">
    <property type="entry name" value="PAS"/>
    <property type="match status" value="1"/>
</dbReference>
<dbReference type="InterPro" id="IPR052016">
    <property type="entry name" value="Bact_Sigma-Reg"/>
</dbReference>
<dbReference type="Gene3D" id="3.40.50.2300">
    <property type="match status" value="1"/>
</dbReference>
<evidence type="ECO:0000313" key="6">
    <source>
        <dbReference type="EMBL" id="ABK44234.1"/>
    </source>
</evidence>
<dbReference type="SUPFAM" id="SSF55785">
    <property type="entry name" value="PYP-like sensor domain (PAS domain)"/>
    <property type="match status" value="1"/>
</dbReference>
<dbReference type="CDD" id="cd17574">
    <property type="entry name" value="REC_OmpR"/>
    <property type="match status" value="1"/>
</dbReference>
<gene>
    <name evidence="6" type="ordered locus">Mmc1_1726</name>
</gene>
<dbReference type="Pfam" id="PF07228">
    <property type="entry name" value="SpoIIE"/>
    <property type="match status" value="1"/>
</dbReference>
<dbReference type="STRING" id="156889.Mmc1_1726"/>
<dbReference type="PANTHER" id="PTHR43156">
    <property type="entry name" value="STAGE II SPORULATION PROTEIN E-RELATED"/>
    <property type="match status" value="1"/>
</dbReference>
<dbReference type="Pfam" id="PF13426">
    <property type="entry name" value="PAS_9"/>
    <property type="match status" value="1"/>
</dbReference>
<dbReference type="OrthoDB" id="9811749at2"/>
<dbReference type="InterPro" id="IPR001932">
    <property type="entry name" value="PPM-type_phosphatase-like_dom"/>
</dbReference>
<dbReference type="NCBIfam" id="TIGR00229">
    <property type="entry name" value="sensory_box"/>
    <property type="match status" value="1"/>
</dbReference>
<feature type="domain" description="PAS" evidence="4">
    <location>
        <begin position="135"/>
        <end position="187"/>
    </location>
</feature>
<organism evidence="6 7">
    <name type="scientific">Magnetococcus marinus (strain ATCC BAA-1437 / JCM 17883 / MC-1)</name>
    <dbReference type="NCBI Taxonomy" id="156889"/>
    <lineage>
        <taxon>Bacteria</taxon>
        <taxon>Pseudomonadati</taxon>
        <taxon>Pseudomonadota</taxon>
        <taxon>Magnetococcia</taxon>
        <taxon>Magnetococcales</taxon>
        <taxon>Magnetococcaceae</taxon>
        <taxon>Magnetococcus</taxon>
    </lineage>
</organism>
<keyword evidence="2" id="KW-0597">Phosphoprotein</keyword>
<dbReference type="SUPFAM" id="SSF81606">
    <property type="entry name" value="PP2C-like"/>
    <property type="match status" value="1"/>
</dbReference>
<evidence type="ECO:0000259" key="3">
    <source>
        <dbReference type="PROSITE" id="PS50110"/>
    </source>
</evidence>
<dbReference type="GO" id="GO:0016791">
    <property type="term" value="F:phosphatase activity"/>
    <property type="evidence" value="ECO:0007669"/>
    <property type="project" value="TreeGrafter"/>
</dbReference>